<dbReference type="Proteomes" id="UP001604336">
    <property type="component" value="Unassembled WGS sequence"/>
</dbReference>
<sequence>MIFPFRVCDDSVPLIFFFCLFSSIQNLYISLTNLKGSTAAPPTTVQSQVLFAVGINPTNLRAKQLAQTITDPHSKNLGLNNTVFGRVKQVCLSSISLGNDTSPSPSPSPAPLPPSHQHRHHHHHDASLAPGISPALSMGKSGSVSGKGSPVPAPVTAPAPAKSQVAKPPGCHFGYKNRFPRKPNEHSHITPTAPPVYAPRISLSQPPQQSDTRRAGVPPVPAASPSSKWGFLVVVVSEQ</sequence>
<feature type="compositionally biased region" description="Pro residues" evidence="1">
    <location>
        <begin position="104"/>
        <end position="114"/>
    </location>
</feature>
<evidence type="ECO:0000313" key="4">
    <source>
        <dbReference type="Proteomes" id="UP001604336"/>
    </source>
</evidence>
<feature type="domain" description="DUF7036" evidence="2">
    <location>
        <begin position="21"/>
        <end position="85"/>
    </location>
</feature>
<evidence type="ECO:0000259" key="2">
    <source>
        <dbReference type="Pfam" id="PF23041"/>
    </source>
</evidence>
<comment type="caution">
    <text evidence="3">The sequence shown here is derived from an EMBL/GenBank/DDBJ whole genome shotgun (WGS) entry which is preliminary data.</text>
</comment>
<feature type="compositionally biased region" description="Low complexity" evidence="1">
    <location>
        <begin position="139"/>
        <end position="150"/>
    </location>
</feature>
<feature type="region of interest" description="Disordered" evidence="1">
    <location>
        <begin position="96"/>
        <end position="226"/>
    </location>
</feature>
<evidence type="ECO:0000313" key="3">
    <source>
        <dbReference type="EMBL" id="KAL2481877.1"/>
    </source>
</evidence>
<dbReference type="PANTHER" id="PTHR33826:SF2">
    <property type="entry name" value="HYDROXYPROLINE-RICH GLYCOPROTEIN FAMILY PROTEIN"/>
    <property type="match status" value="1"/>
</dbReference>
<proteinExistence type="predicted"/>
<protein>
    <recommendedName>
        <fullName evidence="2">DUF7036 domain-containing protein</fullName>
    </recommendedName>
</protein>
<gene>
    <name evidence="3" type="ORF">Adt_34843</name>
</gene>
<name>A0ABD1R089_9LAMI</name>
<keyword evidence="4" id="KW-1185">Reference proteome</keyword>
<dbReference type="Pfam" id="PF23041">
    <property type="entry name" value="DUF7036"/>
    <property type="match status" value="1"/>
</dbReference>
<dbReference type="EMBL" id="JBFOLK010000010">
    <property type="protein sequence ID" value="KAL2481877.1"/>
    <property type="molecule type" value="Genomic_DNA"/>
</dbReference>
<dbReference type="InterPro" id="IPR055464">
    <property type="entry name" value="DUF7036"/>
</dbReference>
<dbReference type="PANTHER" id="PTHR33826">
    <property type="entry name" value="F20B24.21"/>
    <property type="match status" value="1"/>
</dbReference>
<organism evidence="3 4">
    <name type="scientific">Abeliophyllum distichum</name>
    <dbReference type="NCBI Taxonomy" id="126358"/>
    <lineage>
        <taxon>Eukaryota</taxon>
        <taxon>Viridiplantae</taxon>
        <taxon>Streptophyta</taxon>
        <taxon>Embryophyta</taxon>
        <taxon>Tracheophyta</taxon>
        <taxon>Spermatophyta</taxon>
        <taxon>Magnoliopsida</taxon>
        <taxon>eudicotyledons</taxon>
        <taxon>Gunneridae</taxon>
        <taxon>Pentapetalae</taxon>
        <taxon>asterids</taxon>
        <taxon>lamiids</taxon>
        <taxon>Lamiales</taxon>
        <taxon>Oleaceae</taxon>
        <taxon>Forsythieae</taxon>
        <taxon>Abeliophyllum</taxon>
    </lineage>
</organism>
<evidence type="ECO:0000256" key="1">
    <source>
        <dbReference type="SAM" id="MobiDB-lite"/>
    </source>
</evidence>
<dbReference type="AlphaFoldDB" id="A0ABD1R089"/>
<reference evidence="4" key="1">
    <citation type="submission" date="2024-07" db="EMBL/GenBank/DDBJ databases">
        <title>Two chromosome-level genome assemblies of Korean endemic species Abeliophyllum distichum and Forsythia ovata (Oleaceae).</title>
        <authorList>
            <person name="Jang H."/>
        </authorList>
    </citation>
    <scope>NUCLEOTIDE SEQUENCE [LARGE SCALE GENOMIC DNA]</scope>
</reference>
<accession>A0ABD1R089</accession>